<gene>
    <name evidence="2" type="ORF">Bca52824_008334</name>
</gene>
<proteinExistence type="predicted"/>
<feature type="transmembrane region" description="Helical" evidence="1">
    <location>
        <begin position="56"/>
        <end position="75"/>
    </location>
</feature>
<keyword evidence="1" id="KW-0812">Transmembrane</keyword>
<organism evidence="2 3">
    <name type="scientific">Brassica carinata</name>
    <name type="common">Ethiopian mustard</name>
    <name type="synonym">Abyssinian cabbage</name>
    <dbReference type="NCBI Taxonomy" id="52824"/>
    <lineage>
        <taxon>Eukaryota</taxon>
        <taxon>Viridiplantae</taxon>
        <taxon>Streptophyta</taxon>
        <taxon>Embryophyta</taxon>
        <taxon>Tracheophyta</taxon>
        <taxon>Spermatophyta</taxon>
        <taxon>Magnoliopsida</taxon>
        <taxon>eudicotyledons</taxon>
        <taxon>Gunneridae</taxon>
        <taxon>Pentapetalae</taxon>
        <taxon>rosids</taxon>
        <taxon>malvids</taxon>
        <taxon>Brassicales</taxon>
        <taxon>Brassicaceae</taxon>
        <taxon>Brassiceae</taxon>
        <taxon>Brassica</taxon>
    </lineage>
</organism>
<dbReference type="EMBL" id="JAAMPC010000002">
    <property type="protein sequence ID" value="KAG2325606.1"/>
    <property type="molecule type" value="Genomic_DNA"/>
</dbReference>
<evidence type="ECO:0000313" key="3">
    <source>
        <dbReference type="Proteomes" id="UP000886595"/>
    </source>
</evidence>
<keyword evidence="1" id="KW-0472">Membrane</keyword>
<sequence length="133" mass="15463">MWTGKPGKSESLRILQVVVSATNTKDRKTVTFLLDLSYLINLPVLSTFRTAAKNCLLWNLMLVSVKYIYQIFMLINVQIISETKRLPLSFRNQGYQSRHQRCKDHRFSYRNATLTTFHTRAPTLVQTDEHTSP</sequence>
<protein>
    <submittedName>
        <fullName evidence="2">Uncharacterized protein</fullName>
    </submittedName>
</protein>
<evidence type="ECO:0000256" key="1">
    <source>
        <dbReference type="SAM" id="Phobius"/>
    </source>
</evidence>
<accession>A0A8X7W927</accession>
<dbReference type="AlphaFoldDB" id="A0A8X7W927"/>
<comment type="caution">
    <text evidence="2">The sequence shown here is derived from an EMBL/GenBank/DDBJ whole genome shotgun (WGS) entry which is preliminary data.</text>
</comment>
<keyword evidence="1" id="KW-1133">Transmembrane helix</keyword>
<dbReference type="Proteomes" id="UP000886595">
    <property type="component" value="Unassembled WGS sequence"/>
</dbReference>
<reference evidence="2 3" key="1">
    <citation type="submission" date="2020-02" db="EMBL/GenBank/DDBJ databases">
        <authorList>
            <person name="Ma Q."/>
            <person name="Huang Y."/>
            <person name="Song X."/>
            <person name="Pei D."/>
        </authorList>
    </citation>
    <scope>NUCLEOTIDE SEQUENCE [LARGE SCALE GENOMIC DNA]</scope>
    <source>
        <strain evidence="2">Sxm20200214</strain>
        <tissue evidence="2">Leaf</tissue>
    </source>
</reference>
<name>A0A8X7W927_BRACI</name>
<keyword evidence="3" id="KW-1185">Reference proteome</keyword>
<evidence type="ECO:0000313" key="2">
    <source>
        <dbReference type="EMBL" id="KAG2325606.1"/>
    </source>
</evidence>